<name>A0A0X3PHF5_SCHSO</name>
<proteinExistence type="predicted"/>
<organism evidence="2">
    <name type="scientific">Schistocephalus solidus</name>
    <name type="common">Tapeworm</name>
    <dbReference type="NCBI Taxonomy" id="70667"/>
    <lineage>
        <taxon>Eukaryota</taxon>
        <taxon>Metazoa</taxon>
        <taxon>Spiralia</taxon>
        <taxon>Lophotrochozoa</taxon>
        <taxon>Platyhelminthes</taxon>
        <taxon>Cestoda</taxon>
        <taxon>Eucestoda</taxon>
        <taxon>Diphyllobothriidea</taxon>
        <taxon>Diphyllobothriidae</taxon>
        <taxon>Schistocephalus</taxon>
    </lineage>
</organism>
<gene>
    <name evidence="2" type="ORF">TR148972</name>
</gene>
<dbReference type="EMBL" id="GEEE01011972">
    <property type="protein sequence ID" value="JAP51253.1"/>
    <property type="molecule type" value="Transcribed_RNA"/>
</dbReference>
<accession>A0A0X3PHF5</accession>
<dbReference type="AlphaFoldDB" id="A0A0X3PHF5"/>
<feature type="region of interest" description="Disordered" evidence="1">
    <location>
        <begin position="102"/>
        <end position="123"/>
    </location>
</feature>
<reference evidence="2" key="1">
    <citation type="submission" date="2016-01" db="EMBL/GenBank/DDBJ databases">
        <title>Reference transcriptome for the parasite Schistocephalus solidus: insights into the molecular evolution of parasitism.</title>
        <authorList>
            <person name="Hebert F.O."/>
            <person name="Grambauer S."/>
            <person name="Barber I."/>
            <person name="Landry C.R."/>
            <person name="Aubin-Horth N."/>
        </authorList>
    </citation>
    <scope>NUCLEOTIDE SEQUENCE</scope>
</reference>
<sequence>MNHRAFLQENKITRTGQYGFSSSTLECLIGTGRWWTHSIMARLLHKITTATRLGDGIGATHRNRESHPSCGGESRADSTSAFDQCAPCHFLALSSHCHYPDPVGDPTPTSLRTFTPNGPMNQS</sequence>
<feature type="region of interest" description="Disordered" evidence="1">
    <location>
        <begin position="56"/>
        <end position="76"/>
    </location>
</feature>
<evidence type="ECO:0000256" key="1">
    <source>
        <dbReference type="SAM" id="MobiDB-lite"/>
    </source>
</evidence>
<protein>
    <submittedName>
        <fullName evidence="2">Uncharacterized protein</fullName>
    </submittedName>
</protein>
<feature type="compositionally biased region" description="Polar residues" evidence="1">
    <location>
        <begin position="107"/>
        <end position="123"/>
    </location>
</feature>
<evidence type="ECO:0000313" key="2">
    <source>
        <dbReference type="EMBL" id="JAP51253.1"/>
    </source>
</evidence>